<dbReference type="InterPro" id="IPR006528">
    <property type="entry name" value="Phage_head_morphogenesis_dom"/>
</dbReference>
<evidence type="ECO:0000313" key="2">
    <source>
        <dbReference type="EMBL" id="TCS38517.1"/>
    </source>
</evidence>
<dbReference type="OrthoDB" id="9813502at2"/>
<sequence length="285" mass="32793">MAKPEVTPADIQAVFGKPPEEAIAYFERKGLKVSWDWQEVWRHAHTQSFTVAKATRLDVLSDIYNALQDDLKNGGTFPAFLEKLQPLLMAKGWWGKVEQTNRYTGEIRSVTYGTPWRLETIYETNIQSAYMAGRYREMMAGTTYSPWWEYSAVMDSRTRPQHASLNGLVFRYDDPFWQTWYPPNGFRCRCRVIPRTDRRKERGEFVVSSGEGRMETVTRSVKKRDGSTASVQINGYKDPISGKVLTPDMGWDYNPGAASNRLQSLYDQKLKDAPAPLQEVSRKHD</sequence>
<dbReference type="EMBL" id="SLZQ01000002">
    <property type="protein sequence ID" value="TCS38517.1"/>
    <property type="molecule type" value="Genomic_DNA"/>
</dbReference>
<feature type="domain" description="Phage head morphogenesis" evidence="1">
    <location>
        <begin position="63"/>
        <end position="193"/>
    </location>
</feature>
<dbReference type="AlphaFoldDB" id="A0A4R3HYR5"/>
<keyword evidence="3" id="KW-1185">Reference proteome</keyword>
<protein>
    <submittedName>
        <fullName evidence="2">SPP1 gp7 family putative phage head morphogenesis protein</fullName>
    </submittedName>
</protein>
<evidence type="ECO:0000313" key="3">
    <source>
        <dbReference type="Proteomes" id="UP000295382"/>
    </source>
</evidence>
<organism evidence="2 3">
    <name type="scientific">Paucimonas lemoignei</name>
    <name type="common">Pseudomonas lemoignei</name>
    <dbReference type="NCBI Taxonomy" id="29443"/>
    <lineage>
        <taxon>Bacteria</taxon>
        <taxon>Pseudomonadati</taxon>
        <taxon>Pseudomonadota</taxon>
        <taxon>Betaproteobacteria</taxon>
        <taxon>Burkholderiales</taxon>
        <taxon>Burkholderiaceae</taxon>
        <taxon>Paucimonas</taxon>
    </lineage>
</organism>
<dbReference type="Pfam" id="PF04233">
    <property type="entry name" value="Phage_Mu_F"/>
    <property type="match status" value="1"/>
</dbReference>
<dbReference type="Proteomes" id="UP000295382">
    <property type="component" value="Unassembled WGS sequence"/>
</dbReference>
<dbReference type="RefSeq" id="WP_132257588.1">
    <property type="nucleotide sequence ID" value="NZ_SLZQ01000002.1"/>
</dbReference>
<reference evidence="2 3" key="1">
    <citation type="submission" date="2019-03" db="EMBL/GenBank/DDBJ databases">
        <title>Genomic Encyclopedia of Type Strains, Phase IV (KMG-IV): sequencing the most valuable type-strain genomes for metagenomic binning, comparative biology and taxonomic classification.</title>
        <authorList>
            <person name="Goeker M."/>
        </authorList>
    </citation>
    <scope>NUCLEOTIDE SEQUENCE [LARGE SCALE GENOMIC DNA]</scope>
    <source>
        <strain evidence="2 3">DSM 7445</strain>
    </source>
</reference>
<comment type="caution">
    <text evidence="2">The sequence shown here is derived from an EMBL/GenBank/DDBJ whole genome shotgun (WGS) entry which is preliminary data.</text>
</comment>
<accession>A0A4R3HYR5</accession>
<dbReference type="NCBIfam" id="TIGR01641">
    <property type="entry name" value="phageSPP1_gp7"/>
    <property type="match status" value="1"/>
</dbReference>
<proteinExistence type="predicted"/>
<name>A0A4R3HYR5_PAULE</name>
<evidence type="ECO:0000259" key="1">
    <source>
        <dbReference type="Pfam" id="PF04233"/>
    </source>
</evidence>
<gene>
    <name evidence="2" type="ORF">EDC30_102256</name>
</gene>